<sequence>MRIGELARRTGVSERSLRYYEAQGLLTSDRTPGGHRDYAEGAIDRVIRIQEFYAAGISSPKIAELLPCVRDVDGGPSEIATPRLVDDLSVERDRIDRKIDELRRSREVLDDVIATAAGEGTDGS</sequence>
<name>A0A652KJB4_9ACTN</name>
<evidence type="ECO:0000259" key="2">
    <source>
        <dbReference type="PROSITE" id="PS50937"/>
    </source>
</evidence>
<reference evidence="3" key="1">
    <citation type="submission" date="2018-10" db="EMBL/GenBank/DDBJ databases">
        <authorList>
            <person name="Hariharan J."/>
            <person name="Choudoir M.J."/>
            <person name="Diebold P."/>
            <person name="Panke-Buisse K."/>
            <person name="Campbell A.N."/>
            <person name="Buckley D.H."/>
        </authorList>
    </citation>
    <scope>NUCLEOTIDE SEQUENCE</scope>
    <source>
        <strain evidence="3">Gb1</strain>
    </source>
</reference>
<proteinExistence type="predicted"/>
<keyword evidence="1" id="KW-0238">DNA-binding</keyword>
<evidence type="ECO:0000313" key="3">
    <source>
        <dbReference type="EMBL" id="TXS23686.1"/>
    </source>
</evidence>
<dbReference type="SUPFAM" id="SSF46955">
    <property type="entry name" value="Putative DNA-binding domain"/>
    <property type="match status" value="1"/>
</dbReference>
<dbReference type="Pfam" id="PF13411">
    <property type="entry name" value="MerR_1"/>
    <property type="match status" value="1"/>
</dbReference>
<dbReference type="PRINTS" id="PR00040">
    <property type="entry name" value="HTHMERR"/>
</dbReference>
<dbReference type="InterPro" id="IPR009061">
    <property type="entry name" value="DNA-bd_dom_put_sf"/>
</dbReference>
<dbReference type="GO" id="GO:0003677">
    <property type="term" value="F:DNA binding"/>
    <property type="evidence" value="ECO:0007669"/>
    <property type="project" value="UniProtKB-KW"/>
</dbReference>
<dbReference type="PANTHER" id="PTHR30204">
    <property type="entry name" value="REDOX-CYCLING DRUG-SENSING TRANSCRIPTIONAL ACTIVATOR SOXR"/>
    <property type="match status" value="1"/>
</dbReference>
<feature type="domain" description="HTH merR-type" evidence="2">
    <location>
        <begin position="1"/>
        <end position="68"/>
    </location>
</feature>
<evidence type="ECO:0000256" key="1">
    <source>
        <dbReference type="ARBA" id="ARBA00023125"/>
    </source>
</evidence>
<dbReference type="Gene3D" id="1.10.1660.10">
    <property type="match status" value="1"/>
</dbReference>
<protein>
    <submittedName>
        <fullName evidence="3">MerR family transcriptional regulator</fullName>
    </submittedName>
</protein>
<organism evidence="3">
    <name type="scientific">Streptomyces sp. gb1(2016)</name>
    <dbReference type="NCBI Taxonomy" id="1828321"/>
    <lineage>
        <taxon>Bacteria</taxon>
        <taxon>Bacillati</taxon>
        <taxon>Actinomycetota</taxon>
        <taxon>Actinomycetes</taxon>
        <taxon>Kitasatosporales</taxon>
        <taxon>Streptomycetaceae</taxon>
        <taxon>Streptomyces</taxon>
    </lineage>
</organism>
<accession>A0A652KJB4</accession>
<dbReference type="PROSITE" id="PS50937">
    <property type="entry name" value="HTH_MERR_2"/>
    <property type="match status" value="1"/>
</dbReference>
<dbReference type="InterPro" id="IPR000551">
    <property type="entry name" value="MerR-type_HTH_dom"/>
</dbReference>
<dbReference type="RefSeq" id="WP_124277490.1">
    <property type="nucleotide sequence ID" value="NZ_RDBM01000037.1"/>
</dbReference>
<dbReference type="EMBL" id="RDBM01000037">
    <property type="protein sequence ID" value="TXS23686.1"/>
    <property type="molecule type" value="Genomic_DNA"/>
</dbReference>
<dbReference type="SMART" id="SM00422">
    <property type="entry name" value="HTH_MERR"/>
    <property type="match status" value="1"/>
</dbReference>
<comment type="caution">
    <text evidence="3">The sequence shown here is derived from an EMBL/GenBank/DDBJ whole genome shotgun (WGS) entry which is preliminary data.</text>
</comment>
<dbReference type="InterPro" id="IPR047057">
    <property type="entry name" value="MerR_fam"/>
</dbReference>
<dbReference type="AlphaFoldDB" id="A0A652KJB4"/>
<dbReference type="PROSITE" id="PS00552">
    <property type="entry name" value="HTH_MERR_1"/>
    <property type="match status" value="1"/>
</dbReference>
<gene>
    <name evidence="3" type="ORF">EAO74_24265</name>
</gene>
<dbReference type="CDD" id="cd01282">
    <property type="entry name" value="HTH_MerR-like_sg3"/>
    <property type="match status" value="1"/>
</dbReference>
<dbReference type="PANTHER" id="PTHR30204:SF97">
    <property type="entry name" value="MERR FAMILY REGULATORY PROTEIN"/>
    <property type="match status" value="1"/>
</dbReference>
<dbReference type="GO" id="GO:0003700">
    <property type="term" value="F:DNA-binding transcription factor activity"/>
    <property type="evidence" value="ECO:0007669"/>
    <property type="project" value="InterPro"/>
</dbReference>